<sequence>MGVWSRRYHQLGRGSSEIESKSCFSNGSFTLSALWPVHSHNSLFPFCFIFEEMFKAYPIMLVFGFASGSTRSGLCASSCLCLS</sequence>
<reference evidence="1" key="1">
    <citation type="submission" date="2025-02" db="EMBL/GenBank/DDBJ databases">
        <authorList>
            <consortium name="NCBI Genome Project"/>
        </authorList>
    </citation>
    <scope>NUCLEOTIDE SEQUENCE</scope>
</reference>
<gene>
    <name evidence="1" type="ORF">An16g04590</name>
</gene>
<accession>A0AAJ8E0D1</accession>
<proteinExistence type="predicted"/>
<dbReference type="VEuPathDB" id="FungiDB:An16g04590"/>
<reference evidence="1" key="2">
    <citation type="submission" date="2025-08" db="UniProtKB">
        <authorList>
            <consortium name="RefSeq"/>
        </authorList>
    </citation>
    <scope>IDENTIFICATION</scope>
</reference>
<dbReference type="KEGG" id="ang:An16g04590"/>
<dbReference type="RefSeq" id="XP_059602763.1">
    <property type="nucleotide sequence ID" value="XM_059745110.1"/>
</dbReference>
<dbReference type="GeneID" id="84593404"/>
<evidence type="ECO:0000313" key="1">
    <source>
        <dbReference type="RefSeq" id="XP_059602763.1"/>
    </source>
</evidence>
<organism evidence="1">
    <name type="scientific">Aspergillus niger</name>
    <dbReference type="NCBI Taxonomy" id="5061"/>
    <lineage>
        <taxon>Eukaryota</taxon>
        <taxon>Fungi</taxon>
        <taxon>Dikarya</taxon>
        <taxon>Ascomycota</taxon>
        <taxon>Pezizomycotina</taxon>
        <taxon>Eurotiomycetes</taxon>
        <taxon>Eurotiomycetidae</taxon>
        <taxon>Eurotiales</taxon>
        <taxon>Aspergillaceae</taxon>
        <taxon>Aspergillus</taxon>
        <taxon>Aspergillus subgen. Circumdati</taxon>
    </lineage>
</organism>
<protein>
    <submittedName>
        <fullName evidence="1">Uncharacterized protein</fullName>
    </submittedName>
</protein>
<name>A0AAJ8E0D1_ASPNG</name>
<dbReference type="AlphaFoldDB" id="A0AAJ8E0D1"/>